<dbReference type="SUPFAM" id="SSF52821">
    <property type="entry name" value="Rhodanese/Cell cycle control phosphatase"/>
    <property type="match status" value="1"/>
</dbReference>
<feature type="domain" description="Rhodanese" evidence="2">
    <location>
        <begin position="35"/>
        <end position="182"/>
    </location>
</feature>
<reference evidence="3" key="1">
    <citation type="submission" date="2023-10" db="EMBL/GenBank/DDBJ databases">
        <authorList>
            <person name="Chen Y."/>
            <person name="Shah S."/>
            <person name="Dougan E. K."/>
            <person name="Thang M."/>
            <person name="Chan C."/>
        </authorList>
    </citation>
    <scope>NUCLEOTIDE SEQUENCE [LARGE SCALE GENOMIC DNA]</scope>
</reference>
<comment type="caution">
    <text evidence="3">The sequence shown here is derived from an EMBL/GenBank/DDBJ whole genome shotgun (WGS) entry which is preliminary data.</text>
</comment>
<dbReference type="CDD" id="cd00158">
    <property type="entry name" value="RHOD"/>
    <property type="match status" value="1"/>
</dbReference>
<feature type="region of interest" description="Disordered" evidence="1">
    <location>
        <begin position="187"/>
        <end position="209"/>
    </location>
</feature>
<dbReference type="SMART" id="SM00450">
    <property type="entry name" value="RHOD"/>
    <property type="match status" value="1"/>
</dbReference>
<evidence type="ECO:0000259" key="2">
    <source>
        <dbReference type="PROSITE" id="PS50206"/>
    </source>
</evidence>
<dbReference type="InterPro" id="IPR036873">
    <property type="entry name" value="Rhodanese-like_dom_sf"/>
</dbReference>
<keyword evidence="4" id="KW-1185">Reference proteome</keyword>
<accession>A0ABN9TP90</accession>
<protein>
    <recommendedName>
        <fullName evidence="2">Rhodanese domain-containing protein</fullName>
    </recommendedName>
</protein>
<dbReference type="EMBL" id="CAUYUJ010014926">
    <property type="protein sequence ID" value="CAK0847733.1"/>
    <property type="molecule type" value="Genomic_DNA"/>
</dbReference>
<sequence length="225" mass="24169">MAQRGSGLAALLLPELPDLPDPVEFLDVVELAAAVADGAMIVDVRSEEERADGFLAGSFHVPFEPRRKQQERTAQGGHDTPSLGSLAEVVGGRSPWLPCFVSPPGAARPFCSRREHWDPDDLHESAREVAELAAGSGALCVFHCMYSRERGPRAAQVALELRPTLRAAVLRGGFQRALTQLWDGYPGSDGSQLSAAIPRGRLRGRRPAPLRPLPSALSLGEWPAA</sequence>
<gene>
    <name evidence="3" type="ORF">PCOR1329_LOCUS40864</name>
</gene>
<organism evidence="3 4">
    <name type="scientific">Prorocentrum cordatum</name>
    <dbReference type="NCBI Taxonomy" id="2364126"/>
    <lineage>
        <taxon>Eukaryota</taxon>
        <taxon>Sar</taxon>
        <taxon>Alveolata</taxon>
        <taxon>Dinophyceae</taxon>
        <taxon>Prorocentrales</taxon>
        <taxon>Prorocentraceae</taxon>
        <taxon>Prorocentrum</taxon>
    </lineage>
</organism>
<feature type="region of interest" description="Disordered" evidence="1">
    <location>
        <begin position="65"/>
        <end position="84"/>
    </location>
</feature>
<evidence type="ECO:0000313" key="4">
    <source>
        <dbReference type="Proteomes" id="UP001189429"/>
    </source>
</evidence>
<dbReference type="Proteomes" id="UP001189429">
    <property type="component" value="Unassembled WGS sequence"/>
</dbReference>
<dbReference type="PROSITE" id="PS50206">
    <property type="entry name" value="RHODANESE_3"/>
    <property type="match status" value="1"/>
</dbReference>
<evidence type="ECO:0000313" key="3">
    <source>
        <dbReference type="EMBL" id="CAK0847733.1"/>
    </source>
</evidence>
<evidence type="ECO:0000256" key="1">
    <source>
        <dbReference type="SAM" id="MobiDB-lite"/>
    </source>
</evidence>
<dbReference type="InterPro" id="IPR001763">
    <property type="entry name" value="Rhodanese-like_dom"/>
</dbReference>
<name>A0ABN9TP90_9DINO</name>
<proteinExistence type="predicted"/>
<dbReference type="Gene3D" id="3.40.250.10">
    <property type="entry name" value="Rhodanese-like domain"/>
    <property type="match status" value="2"/>
</dbReference>